<evidence type="ECO:0000256" key="5">
    <source>
        <dbReference type="ARBA" id="ARBA00022840"/>
    </source>
</evidence>
<dbReference type="InterPro" id="IPR017441">
    <property type="entry name" value="Protein_kinase_ATP_BS"/>
</dbReference>
<organism evidence="11 12">
    <name type="scientific">Physcomitrium patens</name>
    <name type="common">Spreading-leaved earth moss</name>
    <name type="synonym">Physcomitrella patens</name>
    <dbReference type="NCBI Taxonomy" id="3218"/>
    <lineage>
        <taxon>Eukaryota</taxon>
        <taxon>Viridiplantae</taxon>
        <taxon>Streptophyta</taxon>
        <taxon>Embryophyta</taxon>
        <taxon>Bryophyta</taxon>
        <taxon>Bryophytina</taxon>
        <taxon>Bryopsida</taxon>
        <taxon>Funariidae</taxon>
        <taxon>Funariales</taxon>
        <taxon>Funariaceae</taxon>
        <taxon>Physcomitrium</taxon>
    </lineage>
</organism>
<sequence>MRCNACPIAGLLLLLLVATQILRIGHVDELPSTKTFKSACSTLLLNFIAFSEYASNISDKLTLHFGILHWAAALPCSTGDEPPARVLVTQKPEIQTSTFSSSDGLPSDKLVMRPIRASRFLDMQPAMAPQVLRTQLVDYSPAASPDNSPRLNRTRSTRPTVTAPAPSPKIRGHHHHTYKAPSPAPAFAPVPPQIYAPPPKDIQGCKECEDGYANAPSGAPCGCVIPMTARLKLKIGFEKLLTLVNALAKELSDSLLLHQSQVHIVGANAVEQFQDNTDVTVQIVPLADAFDNTTASFLASQIWEHGVKLNESLFGLYKVISVHYPGLPPSPPSQAQPEFAIPPIRSGGTAQRPIGVNLSNVDHKISSAKIAVIALASTMGAAICLCVIWLVILKCNNRALAIEKATELLHPSAPRQSTRSGGVSVVSGSFQSASFSGESIIPVYRGTARCFSLAELTRATANFKQENIVGQGGFGTVFQGKLDDGTHVAVKVLNRGEDQGGRGFVAEVEMLSRLHHRNLVKLVGICIEGMRCLVYELIPNGSVQSHLHGTDKHNAPLNWETRLKIALGAARGLAYLHEDSNPRVIHRDFKASNILLEMDYTPKVADFGLAKAAVEGENSQHTYSRVMGTIGYVAPEYAMTGHLLVKSDVYSYGVVLLELLSGRMPVDSNNPEGQHNLVTWARPLLKTEQGLVMLMDPYLEGDSPFDSFAKVAAVASTCVQPEVSLRPFMGEVVQALKLVYNDSDASDSYPDDLSLDLVKYGATTDHRARFLPDSSFLSSDYDSGLFNSRDPIGQPLSASAALSDSDRSAWQFSASLRRQSNSGPLETSTGQKPPASYRLRSKKAVTKSDHGGAGANSHYRPREFSSIWT</sequence>
<dbReference type="Gene3D" id="3.30.200.20">
    <property type="entry name" value="Phosphorylase Kinase, domain 1"/>
    <property type="match status" value="1"/>
</dbReference>
<dbReference type="InterPro" id="IPR057597">
    <property type="entry name" value="ALE2_N"/>
</dbReference>
<dbReference type="FunCoup" id="A0A7I4A2T2">
    <property type="interactions" value="897"/>
</dbReference>
<gene>
    <name evidence="11" type="primary">LOC112287659</name>
</gene>
<keyword evidence="9" id="KW-0732">Signal</keyword>
<dbReference type="FunFam" id="1.10.510.10:FF:000051">
    <property type="entry name" value="Receptor-like serine/threonine-protein kinase ALE2"/>
    <property type="match status" value="1"/>
</dbReference>
<accession>A0A7I4A2T2</accession>
<name>A0A7I4A2T2_PHYPA</name>
<feature type="compositionally biased region" description="Polar residues" evidence="7">
    <location>
        <begin position="816"/>
        <end position="831"/>
    </location>
</feature>
<dbReference type="GO" id="GO:0004674">
    <property type="term" value="F:protein serine/threonine kinase activity"/>
    <property type="evidence" value="ECO:0007669"/>
    <property type="project" value="UniProtKB-KW"/>
</dbReference>
<dbReference type="CDD" id="cd14066">
    <property type="entry name" value="STKc_IRAK"/>
    <property type="match status" value="1"/>
</dbReference>
<feature type="transmembrane region" description="Helical" evidence="8">
    <location>
        <begin position="370"/>
        <end position="392"/>
    </location>
</feature>
<evidence type="ECO:0000256" key="1">
    <source>
        <dbReference type="ARBA" id="ARBA00022527"/>
    </source>
</evidence>
<dbReference type="SUPFAM" id="SSF56112">
    <property type="entry name" value="Protein kinase-like (PK-like)"/>
    <property type="match status" value="1"/>
</dbReference>
<feature type="binding site" evidence="6">
    <location>
        <position position="491"/>
    </location>
    <ligand>
        <name>ATP</name>
        <dbReference type="ChEBI" id="CHEBI:30616"/>
    </ligand>
</feature>
<evidence type="ECO:0000313" key="11">
    <source>
        <dbReference type="EnsemblPlants" id="Pp3c10_6800V3.7"/>
    </source>
</evidence>
<keyword evidence="8" id="KW-0812">Transmembrane</keyword>
<keyword evidence="2" id="KW-0808">Transferase</keyword>
<keyword evidence="4" id="KW-0418">Kinase</keyword>
<keyword evidence="3 6" id="KW-0547">Nucleotide-binding</keyword>
<evidence type="ECO:0000256" key="8">
    <source>
        <dbReference type="SAM" id="Phobius"/>
    </source>
</evidence>
<feature type="region of interest" description="Disordered" evidence="7">
    <location>
        <begin position="140"/>
        <end position="180"/>
    </location>
</feature>
<evidence type="ECO:0000256" key="4">
    <source>
        <dbReference type="ARBA" id="ARBA00022777"/>
    </source>
</evidence>
<evidence type="ECO:0000256" key="7">
    <source>
        <dbReference type="SAM" id="MobiDB-lite"/>
    </source>
</evidence>
<keyword evidence="8" id="KW-1133">Transmembrane helix</keyword>
<evidence type="ECO:0000313" key="12">
    <source>
        <dbReference type="Proteomes" id="UP000006727"/>
    </source>
</evidence>
<dbReference type="Proteomes" id="UP000006727">
    <property type="component" value="Chromosome 10"/>
</dbReference>
<dbReference type="Pfam" id="PF23180">
    <property type="entry name" value="ALE2_N"/>
    <property type="match status" value="1"/>
</dbReference>
<dbReference type="InParanoid" id="A0A7I4A2T2"/>
<dbReference type="PROSITE" id="PS50011">
    <property type="entry name" value="PROTEIN_KINASE_DOM"/>
    <property type="match status" value="1"/>
</dbReference>
<dbReference type="AlphaFoldDB" id="A0A7I4A2T2"/>
<dbReference type="FunFam" id="3.30.200.20:FF:000162">
    <property type="entry name" value="Adenine nucleotide alpha hydrolase-like domain kinase"/>
    <property type="match status" value="1"/>
</dbReference>
<dbReference type="PANTHER" id="PTHR47989:SF45">
    <property type="entry name" value="OS01G0709500 PROTEIN"/>
    <property type="match status" value="1"/>
</dbReference>
<keyword evidence="12" id="KW-1185">Reference proteome</keyword>
<dbReference type="Gramene" id="Pp3c10_6800V3.7">
    <property type="protein sequence ID" value="Pp3c10_6800V3.7"/>
    <property type="gene ID" value="Pp3c10_6800"/>
</dbReference>
<dbReference type="EMBL" id="ABEU02000010">
    <property type="status" value="NOT_ANNOTATED_CDS"/>
    <property type="molecule type" value="Genomic_DNA"/>
</dbReference>
<reference evidence="11 12" key="1">
    <citation type="journal article" date="2008" name="Science">
        <title>The Physcomitrella genome reveals evolutionary insights into the conquest of land by plants.</title>
        <authorList>
            <person name="Rensing S."/>
            <person name="Lang D."/>
            <person name="Zimmer A."/>
            <person name="Terry A."/>
            <person name="Salamov A."/>
            <person name="Shapiro H."/>
            <person name="Nishiyama T."/>
            <person name="Perroud P.-F."/>
            <person name="Lindquist E."/>
            <person name="Kamisugi Y."/>
            <person name="Tanahashi T."/>
            <person name="Sakakibara K."/>
            <person name="Fujita T."/>
            <person name="Oishi K."/>
            <person name="Shin-I T."/>
            <person name="Kuroki Y."/>
            <person name="Toyoda A."/>
            <person name="Suzuki Y."/>
            <person name="Hashimoto A."/>
            <person name="Yamaguchi K."/>
            <person name="Sugano A."/>
            <person name="Kohara Y."/>
            <person name="Fujiyama A."/>
            <person name="Anterola A."/>
            <person name="Aoki S."/>
            <person name="Ashton N."/>
            <person name="Barbazuk W.B."/>
            <person name="Barker E."/>
            <person name="Bennetzen J."/>
            <person name="Bezanilla M."/>
            <person name="Blankenship R."/>
            <person name="Cho S.H."/>
            <person name="Dutcher S."/>
            <person name="Estelle M."/>
            <person name="Fawcett J.A."/>
            <person name="Gundlach H."/>
            <person name="Hanada K."/>
            <person name="Heyl A."/>
            <person name="Hicks K.A."/>
            <person name="Hugh J."/>
            <person name="Lohr M."/>
            <person name="Mayer K."/>
            <person name="Melkozernov A."/>
            <person name="Murata T."/>
            <person name="Nelson D."/>
            <person name="Pils B."/>
            <person name="Prigge M."/>
            <person name="Reiss B."/>
            <person name="Renner T."/>
            <person name="Rombauts S."/>
            <person name="Rushton P."/>
            <person name="Sanderfoot A."/>
            <person name="Schween G."/>
            <person name="Shiu S.-H."/>
            <person name="Stueber K."/>
            <person name="Theodoulou F.L."/>
            <person name="Tu H."/>
            <person name="Van de Peer Y."/>
            <person name="Verrier P.J."/>
            <person name="Waters E."/>
            <person name="Wood A."/>
            <person name="Yang L."/>
            <person name="Cove D."/>
            <person name="Cuming A."/>
            <person name="Hasebe M."/>
            <person name="Lucas S."/>
            <person name="Mishler D.B."/>
            <person name="Reski R."/>
            <person name="Grigoriev I."/>
            <person name="Quatrano R.S."/>
            <person name="Boore J.L."/>
        </authorList>
    </citation>
    <scope>NUCLEOTIDE SEQUENCE [LARGE SCALE GENOMIC DNA]</scope>
    <source>
        <strain evidence="11 12">cv. Gransden 2004</strain>
    </source>
</reference>
<dbReference type="InterPro" id="IPR000719">
    <property type="entry name" value="Prot_kinase_dom"/>
</dbReference>
<dbReference type="InterPro" id="IPR011009">
    <property type="entry name" value="Kinase-like_dom_sf"/>
</dbReference>
<keyword evidence="5 6" id="KW-0067">ATP-binding</keyword>
<evidence type="ECO:0000259" key="10">
    <source>
        <dbReference type="PROSITE" id="PS50011"/>
    </source>
</evidence>
<feature type="signal peptide" evidence="9">
    <location>
        <begin position="1"/>
        <end position="21"/>
    </location>
</feature>
<evidence type="ECO:0000256" key="9">
    <source>
        <dbReference type="SAM" id="SignalP"/>
    </source>
</evidence>
<dbReference type="PROSITE" id="PS00107">
    <property type="entry name" value="PROTEIN_KINASE_ATP"/>
    <property type="match status" value="1"/>
</dbReference>
<evidence type="ECO:0000256" key="6">
    <source>
        <dbReference type="PROSITE-ProRule" id="PRU10141"/>
    </source>
</evidence>
<keyword evidence="8" id="KW-0472">Membrane</keyword>
<dbReference type="GO" id="GO:0004672">
    <property type="term" value="F:protein kinase activity"/>
    <property type="evidence" value="ECO:0000318"/>
    <property type="project" value="GO_Central"/>
</dbReference>
<dbReference type="PANTHER" id="PTHR47989">
    <property type="entry name" value="OS01G0750732 PROTEIN"/>
    <property type="match status" value="1"/>
</dbReference>
<proteinExistence type="predicted"/>
<dbReference type="EnsemblPlants" id="Pp3c10_6800V3.7">
    <property type="protein sequence ID" value="Pp3c10_6800V3.7"/>
    <property type="gene ID" value="Pp3c10_6800"/>
</dbReference>
<reference evidence="11 12" key="2">
    <citation type="journal article" date="2018" name="Plant J.">
        <title>The Physcomitrella patens chromosome-scale assembly reveals moss genome structure and evolution.</title>
        <authorList>
            <person name="Lang D."/>
            <person name="Ullrich K.K."/>
            <person name="Murat F."/>
            <person name="Fuchs J."/>
            <person name="Jenkins J."/>
            <person name="Haas F.B."/>
            <person name="Piednoel M."/>
            <person name="Gundlach H."/>
            <person name="Van Bel M."/>
            <person name="Meyberg R."/>
            <person name="Vives C."/>
            <person name="Morata J."/>
            <person name="Symeonidi A."/>
            <person name="Hiss M."/>
            <person name="Muchero W."/>
            <person name="Kamisugi Y."/>
            <person name="Saleh O."/>
            <person name="Blanc G."/>
            <person name="Decker E.L."/>
            <person name="van Gessel N."/>
            <person name="Grimwood J."/>
            <person name="Hayes R.D."/>
            <person name="Graham S.W."/>
            <person name="Gunter L.E."/>
            <person name="McDaniel S.F."/>
            <person name="Hoernstein S.N.W."/>
            <person name="Larsson A."/>
            <person name="Li F.W."/>
            <person name="Perroud P.F."/>
            <person name="Phillips J."/>
            <person name="Ranjan P."/>
            <person name="Rokshar D.S."/>
            <person name="Rothfels C.J."/>
            <person name="Schneider L."/>
            <person name="Shu S."/>
            <person name="Stevenson D.W."/>
            <person name="Thummler F."/>
            <person name="Tillich M."/>
            <person name="Villarreal Aguilar J.C."/>
            <person name="Widiez T."/>
            <person name="Wong G.K."/>
            <person name="Wymore A."/>
            <person name="Zhang Y."/>
            <person name="Zimmer A.D."/>
            <person name="Quatrano R.S."/>
            <person name="Mayer K.F.X."/>
            <person name="Goodstein D."/>
            <person name="Casacuberta J.M."/>
            <person name="Vandepoele K."/>
            <person name="Reski R."/>
            <person name="Cuming A.C."/>
            <person name="Tuskan G.A."/>
            <person name="Maumus F."/>
            <person name="Salse J."/>
            <person name="Schmutz J."/>
            <person name="Rensing S.A."/>
        </authorList>
    </citation>
    <scope>NUCLEOTIDE SEQUENCE [LARGE SCALE GENOMIC DNA]</scope>
    <source>
        <strain evidence="11 12">cv. Gransden 2004</strain>
    </source>
</reference>
<evidence type="ECO:0000256" key="2">
    <source>
        <dbReference type="ARBA" id="ARBA00022679"/>
    </source>
</evidence>
<reference evidence="11" key="3">
    <citation type="submission" date="2020-12" db="UniProtKB">
        <authorList>
            <consortium name="EnsemblPlants"/>
        </authorList>
    </citation>
    <scope>IDENTIFICATION</scope>
</reference>
<keyword evidence="1" id="KW-0723">Serine/threonine-protein kinase</keyword>
<feature type="domain" description="Protein kinase" evidence="10">
    <location>
        <begin position="463"/>
        <end position="739"/>
    </location>
</feature>
<evidence type="ECO:0000256" key="3">
    <source>
        <dbReference type="ARBA" id="ARBA00022741"/>
    </source>
</evidence>
<dbReference type="PROSITE" id="PS00108">
    <property type="entry name" value="PROTEIN_KINASE_ST"/>
    <property type="match status" value="1"/>
</dbReference>
<feature type="chain" id="PRO_5029659253" description="Protein kinase domain-containing protein" evidence="9">
    <location>
        <begin position="22"/>
        <end position="869"/>
    </location>
</feature>
<dbReference type="Pfam" id="PF07714">
    <property type="entry name" value="PK_Tyr_Ser-Thr"/>
    <property type="match status" value="1"/>
</dbReference>
<dbReference type="GO" id="GO:0005524">
    <property type="term" value="F:ATP binding"/>
    <property type="evidence" value="ECO:0007669"/>
    <property type="project" value="UniProtKB-UniRule"/>
</dbReference>
<protein>
    <recommendedName>
        <fullName evidence="10">Protein kinase domain-containing protein</fullName>
    </recommendedName>
</protein>
<dbReference type="InterPro" id="IPR008271">
    <property type="entry name" value="Ser/Thr_kinase_AS"/>
</dbReference>
<dbReference type="InterPro" id="IPR001245">
    <property type="entry name" value="Ser-Thr/Tyr_kinase_cat_dom"/>
</dbReference>
<feature type="region of interest" description="Disordered" evidence="7">
    <location>
        <begin position="816"/>
        <end position="869"/>
    </location>
</feature>
<dbReference type="Gene3D" id="1.10.510.10">
    <property type="entry name" value="Transferase(Phosphotransferase) domain 1"/>
    <property type="match status" value="1"/>
</dbReference>